<dbReference type="RefSeq" id="WP_054292803.1">
    <property type="nucleotide sequence ID" value="NZ_CP012752.1"/>
</dbReference>
<evidence type="ECO:0000256" key="3">
    <source>
        <dbReference type="ARBA" id="ARBA00022827"/>
    </source>
</evidence>
<keyword evidence="3" id="KW-0274">FAD</keyword>
<dbReference type="Pfam" id="PF01494">
    <property type="entry name" value="FAD_binding_3"/>
    <property type="match status" value="1"/>
</dbReference>
<dbReference type="InterPro" id="IPR036188">
    <property type="entry name" value="FAD/NAD-bd_sf"/>
</dbReference>
<evidence type="ECO:0000259" key="4">
    <source>
        <dbReference type="Pfam" id="PF01494"/>
    </source>
</evidence>
<name>A0A0N9I011_9PSEU</name>
<dbReference type="PRINTS" id="PR00420">
    <property type="entry name" value="RNGMNOXGNASE"/>
</dbReference>
<protein>
    <submittedName>
        <fullName evidence="5">FAD-dependent oxidoreductase</fullName>
    </submittedName>
</protein>
<evidence type="ECO:0000313" key="6">
    <source>
        <dbReference type="Proteomes" id="UP000063699"/>
    </source>
</evidence>
<dbReference type="GO" id="GO:0071949">
    <property type="term" value="F:FAD binding"/>
    <property type="evidence" value="ECO:0007669"/>
    <property type="project" value="InterPro"/>
</dbReference>
<dbReference type="InterPro" id="IPR002938">
    <property type="entry name" value="FAD-bd"/>
</dbReference>
<dbReference type="Gene3D" id="3.30.9.10">
    <property type="entry name" value="D-Amino Acid Oxidase, subunit A, domain 2"/>
    <property type="match status" value="1"/>
</dbReference>
<dbReference type="Gene3D" id="3.40.30.120">
    <property type="match status" value="1"/>
</dbReference>
<dbReference type="KEGG" id="kphy:AOZ06_32040"/>
<organism evidence="5 6">
    <name type="scientific">Kibdelosporangium phytohabitans</name>
    <dbReference type="NCBI Taxonomy" id="860235"/>
    <lineage>
        <taxon>Bacteria</taxon>
        <taxon>Bacillati</taxon>
        <taxon>Actinomycetota</taxon>
        <taxon>Actinomycetes</taxon>
        <taxon>Pseudonocardiales</taxon>
        <taxon>Pseudonocardiaceae</taxon>
        <taxon>Kibdelosporangium</taxon>
    </lineage>
</organism>
<dbReference type="SUPFAM" id="SSF51905">
    <property type="entry name" value="FAD/NAD(P)-binding domain"/>
    <property type="match status" value="1"/>
</dbReference>
<dbReference type="Proteomes" id="UP000063699">
    <property type="component" value="Chromosome"/>
</dbReference>
<dbReference type="Gene3D" id="3.50.50.60">
    <property type="entry name" value="FAD/NAD(P)-binding domain"/>
    <property type="match status" value="1"/>
</dbReference>
<proteinExistence type="predicted"/>
<feature type="domain" description="FAD-binding" evidence="4">
    <location>
        <begin position="7"/>
        <end position="362"/>
    </location>
</feature>
<dbReference type="InterPro" id="IPR050641">
    <property type="entry name" value="RIFMO-like"/>
</dbReference>
<comment type="cofactor">
    <cofactor evidence="1">
        <name>FAD</name>
        <dbReference type="ChEBI" id="CHEBI:57692"/>
    </cofactor>
</comment>
<dbReference type="EMBL" id="CP012752">
    <property type="protein sequence ID" value="ALG10901.1"/>
    <property type="molecule type" value="Genomic_DNA"/>
</dbReference>
<dbReference type="OrthoDB" id="4246007at2"/>
<reference evidence="5 6" key="1">
    <citation type="submission" date="2015-07" db="EMBL/GenBank/DDBJ databases">
        <title>Genome sequencing of Kibdelosporangium phytohabitans.</title>
        <authorList>
            <person name="Qin S."/>
            <person name="Xing K."/>
        </authorList>
    </citation>
    <scope>NUCLEOTIDE SEQUENCE [LARGE SCALE GENOMIC DNA]</scope>
    <source>
        <strain evidence="5 6">KLBMP1111</strain>
    </source>
</reference>
<keyword evidence="2" id="KW-0285">Flavoprotein</keyword>
<keyword evidence="6" id="KW-1185">Reference proteome</keyword>
<dbReference type="AlphaFoldDB" id="A0A0N9I011"/>
<evidence type="ECO:0000256" key="1">
    <source>
        <dbReference type="ARBA" id="ARBA00001974"/>
    </source>
</evidence>
<dbReference type="GO" id="GO:0016709">
    <property type="term" value="F:oxidoreductase activity, acting on paired donors, with incorporation or reduction of molecular oxygen, NAD(P)H as one donor, and incorporation of one atom of oxygen"/>
    <property type="evidence" value="ECO:0007669"/>
    <property type="project" value="UniProtKB-ARBA"/>
</dbReference>
<evidence type="ECO:0000256" key="2">
    <source>
        <dbReference type="ARBA" id="ARBA00022630"/>
    </source>
</evidence>
<evidence type="ECO:0000313" key="5">
    <source>
        <dbReference type="EMBL" id="ALG10901.1"/>
    </source>
</evidence>
<dbReference type="Pfam" id="PF21274">
    <property type="entry name" value="Rng_hyd_C"/>
    <property type="match status" value="1"/>
</dbReference>
<dbReference type="STRING" id="860235.AOZ06_32040"/>
<accession>A0A0N9I011</accession>
<gene>
    <name evidence="5" type="ORF">AOZ06_32040</name>
</gene>
<dbReference type="PANTHER" id="PTHR43004">
    <property type="entry name" value="TRK SYSTEM POTASSIUM UPTAKE PROTEIN"/>
    <property type="match status" value="1"/>
</dbReference>
<sequence>MYDEHHPVLIVGGGPVGLSAALFLSQHGVKPMLVEKRDGTSQLPRAPGLQARTMEIFRAAGVEPVIRELELGDSHAYFDGGIIRVNTFAEIDDAETIEAPQLDGAAISPEQVMGCGQDRYERVLMDEATKRGAIIRHATKLVSFGQDDDGVTSVIEDVATGARRTVRSDYLIAADGARSGVRTSLGIESTGRGSVFNAVSIYFRAPKLTEMLEARKFILCYATATGSPVGLSRLHGCDPWAAAALYNPELGESPKDFDDARCVDIVRTISGVPDMDVEIVATVPWEGAQRVAETFQAGRVFLAGDAAHVHPPAGGFGANTGIHDAHNLAWKLAAVLGEQAGPELLVSYDAERRPLGKAMSEQALVRNRIRHGHETRATHADGSGDRIIDDIVITLGYRYASSAVIGGTGHGPLPPELDLSGEPGSRAPHVWLTRGADRISTLDLFSDSWVVLTGAEGRDWCDAAADVAVRTGLPVRAFLVGPSGDLRETGADWASAYGVKADGAVVVRPDGFVAWRSTGGEGDPRAVLTDLLGKLTSTVPATGS</sequence>
<dbReference type="PANTHER" id="PTHR43004:SF19">
    <property type="entry name" value="BINDING MONOOXYGENASE, PUTATIVE (JCVI)-RELATED"/>
    <property type="match status" value="1"/>
</dbReference>